<evidence type="ECO:0000313" key="2">
    <source>
        <dbReference type="Proteomes" id="UP000637628"/>
    </source>
</evidence>
<evidence type="ECO:0000313" key="1">
    <source>
        <dbReference type="EMBL" id="GIE03416.1"/>
    </source>
</evidence>
<proteinExistence type="predicted"/>
<accession>A0ABQ3Z0R1</accession>
<dbReference type="Proteomes" id="UP000637628">
    <property type="component" value="Unassembled WGS sequence"/>
</dbReference>
<keyword evidence="2" id="KW-1185">Reference proteome</keyword>
<name>A0ABQ3Z0R1_9ACTN</name>
<gene>
    <name evidence="1" type="ORF">Adu01nite_47660</name>
</gene>
<comment type="caution">
    <text evidence="1">The sequence shown here is derived from an EMBL/GenBank/DDBJ whole genome shotgun (WGS) entry which is preliminary data.</text>
</comment>
<reference evidence="1 2" key="1">
    <citation type="submission" date="2021-01" db="EMBL/GenBank/DDBJ databases">
        <title>Whole genome shotgun sequence of Actinoplanes durhamensis NBRC 14914.</title>
        <authorList>
            <person name="Komaki H."/>
            <person name="Tamura T."/>
        </authorList>
    </citation>
    <scope>NUCLEOTIDE SEQUENCE [LARGE SCALE GENOMIC DNA]</scope>
    <source>
        <strain evidence="1 2">NBRC 14914</strain>
    </source>
</reference>
<dbReference type="EMBL" id="BOML01000038">
    <property type="protein sequence ID" value="GIE03416.1"/>
    <property type="molecule type" value="Genomic_DNA"/>
</dbReference>
<organism evidence="1 2">
    <name type="scientific">Paractinoplanes durhamensis</name>
    <dbReference type="NCBI Taxonomy" id="113563"/>
    <lineage>
        <taxon>Bacteria</taxon>
        <taxon>Bacillati</taxon>
        <taxon>Actinomycetota</taxon>
        <taxon>Actinomycetes</taxon>
        <taxon>Micromonosporales</taxon>
        <taxon>Micromonosporaceae</taxon>
        <taxon>Paractinoplanes</taxon>
    </lineage>
</organism>
<sequence length="84" mass="9049">MRDLPRPNNDPDLDGATLDTVIDVCRQRQLLADDETVAEAAWQAPTGRGNPAVGTARLTVQLDPATLATRTAPDGWLFFGWASS</sequence>
<protein>
    <submittedName>
        <fullName evidence="1">Uncharacterized protein</fullName>
    </submittedName>
</protein>
<dbReference type="RefSeq" id="WP_203729290.1">
    <property type="nucleotide sequence ID" value="NZ_BAAATX010000006.1"/>
</dbReference>